<dbReference type="Pfam" id="PF23622">
    <property type="entry name" value="LRR_At1g61320_AtMIF1"/>
    <property type="match status" value="1"/>
</dbReference>
<protein>
    <recommendedName>
        <fullName evidence="2">F-box domain-containing protein</fullName>
    </recommendedName>
</protein>
<dbReference type="InterPro" id="IPR006566">
    <property type="entry name" value="FBD"/>
</dbReference>
<organism evidence="3 4">
    <name type="scientific">Quercus rubra</name>
    <name type="common">Northern red oak</name>
    <name type="synonym">Quercus borealis</name>
    <dbReference type="NCBI Taxonomy" id="3512"/>
    <lineage>
        <taxon>Eukaryota</taxon>
        <taxon>Viridiplantae</taxon>
        <taxon>Streptophyta</taxon>
        <taxon>Embryophyta</taxon>
        <taxon>Tracheophyta</taxon>
        <taxon>Spermatophyta</taxon>
        <taxon>Magnoliopsida</taxon>
        <taxon>eudicotyledons</taxon>
        <taxon>Gunneridae</taxon>
        <taxon>Pentapetalae</taxon>
        <taxon>rosids</taxon>
        <taxon>fabids</taxon>
        <taxon>Fagales</taxon>
        <taxon>Fagaceae</taxon>
        <taxon>Quercus</taxon>
    </lineage>
</organism>
<feature type="region of interest" description="Disordered" evidence="1">
    <location>
        <begin position="1"/>
        <end position="25"/>
    </location>
</feature>
<dbReference type="AlphaFoldDB" id="A0AAN7IH05"/>
<dbReference type="SMART" id="SM00579">
    <property type="entry name" value="FBD"/>
    <property type="match status" value="1"/>
</dbReference>
<accession>A0AAN7IH05</accession>
<dbReference type="EMBL" id="JAXUIC010000008">
    <property type="protein sequence ID" value="KAK4576380.1"/>
    <property type="molecule type" value="Genomic_DNA"/>
</dbReference>
<keyword evidence="4" id="KW-1185">Reference proteome</keyword>
<name>A0AAN7IH05_QUERU</name>
<dbReference type="PROSITE" id="PS50181">
    <property type="entry name" value="FBOX"/>
    <property type="match status" value="1"/>
</dbReference>
<evidence type="ECO:0000256" key="1">
    <source>
        <dbReference type="SAM" id="MobiDB-lite"/>
    </source>
</evidence>
<dbReference type="InterPro" id="IPR036047">
    <property type="entry name" value="F-box-like_dom_sf"/>
</dbReference>
<feature type="compositionally biased region" description="Polar residues" evidence="1">
    <location>
        <begin position="1"/>
        <end position="13"/>
    </location>
</feature>
<reference evidence="3 4" key="1">
    <citation type="journal article" date="2023" name="G3 (Bethesda)">
        <title>A haplotype-resolved chromosome-scale genome for Quercus rubra L. provides insights into the genetics of adaptive traits for red oak species.</title>
        <authorList>
            <person name="Kapoor B."/>
            <person name="Jenkins J."/>
            <person name="Schmutz J."/>
            <person name="Zhebentyayeva T."/>
            <person name="Kuelheim C."/>
            <person name="Coggeshall M."/>
            <person name="Heim C."/>
            <person name="Lasky J.R."/>
            <person name="Leites L."/>
            <person name="Islam-Faridi N."/>
            <person name="Romero-Severson J."/>
            <person name="DeLeo V.L."/>
            <person name="Lucas S.M."/>
            <person name="Lazic D."/>
            <person name="Gailing O."/>
            <person name="Carlson J."/>
            <person name="Staton M."/>
        </authorList>
    </citation>
    <scope>NUCLEOTIDE SEQUENCE [LARGE SCALE GENOMIC DNA]</scope>
    <source>
        <strain evidence="3">Pseudo-F2</strain>
    </source>
</reference>
<dbReference type="SUPFAM" id="SSF52047">
    <property type="entry name" value="RNI-like"/>
    <property type="match status" value="1"/>
</dbReference>
<dbReference type="SMART" id="SM00256">
    <property type="entry name" value="FBOX"/>
    <property type="match status" value="1"/>
</dbReference>
<evidence type="ECO:0000313" key="4">
    <source>
        <dbReference type="Proteomes" id="UP001324115"/>
    </source>
</evidence>
<gene>
    <name evidence="3" type="ORF">RGQ29_027089</name>
</gene>
<dbReference type="InterPro" id="IPR001810">
    <property type="entry name" value="F-box_dom"/>
</dbReference>
<sequence length="556" mass="64017">MKKIRGTNNSNNKGKNEGRQSRRENKSEGIDYISHLPEAIILHILSFLPLKELVAVSFLSRLWKSMVLALISMVPSNLNLDEIKMMGKYVCRREICYPKYGDGHTPDSAHQCLCHSVRAARRKFEEFVDRTLLLHTGCTIEKLRLSICYDQNMPLKDSSETYDAHSEYTKRIDKWVQFAFRNNIKNLELDFSKGKMFESTGWDKIYDMPHGNFAPKNLKTFILNYCKLRPSIFVVFGSLQRLSFKQVKIFGCSVLTIGELVAKCPTLEDLSLEYCIIPNDFMVSDQDMKIKRLSLINCKTDEWPMFPIEISAPDLLTLTMVGVYLMNSTIRKALHLADVVIDIKQKYGDHIQGDALGILLTSLQHCQTLTLSTWCIQVLPTGENLLQQLPIQLLNLRHLKIVVGLTKQEYPGIACLLRSCPNMKRLTLDMRRPMNVVWNALQDFVPNIFDFEEHSYWQSQNLPYQCLQHSLKKVEVNGFVGRSNEMKMIQFLLENARVLEKMVISFIGRNAFAASTQQQQNNYMQLQNNSLQLLNFPRASSQAQIEIFGNPYNNTM</sequence>
<dbReference type="Gene3D" id="3.80.10.10">
    <property type="entry name" value="Ribonuclease Inhibitor"/>
    <property type="match status" value="1"/>
</dbReference>
<comment type="caution">
    <text evidence="3">The sequence shown here is derived from an EMBL/GenBank/DDBJ whole genome shotgun (WGS) entry which is preliminary data.</text>
</comment>
<evidence type="ECO:0000259" key="2">
    <source>
        <dbReference type="PROSITE" id="PS50181"/>
    </source>
</evidence>
<dbReference type="Proteomes" id="UP001324115">
    <property type="component" value="Unassembled WGS sequence"/>
</dbReference>
<dbReference type="PANTHER" id="PTHR34145">
    <property type="entry name" value="OS02G0105600 PROTEIN"/>
    <property type="match status" value="1"/>
</dbReference>
<evidence type="ECO:0000313" key="3">
    <source>
        <dbReference type="EMBL" id="KAK4576380.1"/>
    </source>
</evidence>
<dbReference type="InterPro" id="IPR032675">
    <property type="entry name" value="LRR_dom_sf"/>
</dbReference>
<feature type="compositionally biased region" description="Basic and acidic residues" evidence="1">
    <location>
        <begin position="14"/>
        <end position="25"/>
    </location>
</feature>
<dbReference type="InterPro" id="IPR053772">
    <property type="entry name" value="At1g61320/At1g61330-like"/>
</dbReference>
<feature type="domain" description="F-box" evidence="2">
    <location>
        <begin position="30"/>
        <end position="78"/>
    </location>
</feature>
<dbReference type="PANTHER" id="PTHR34145:SF28">
    <property type="entry name" value="F-BOX DOMAIN-CONTAINING PROTEIN"/>
    <property type="match status" value="1"/>
</dbReference>
<dbReference type="Gene3D" id="1.20.1280.50">
    <property type="match status" value="1"/>
</dbReference>
<dbReference type="InterPro" id="IPR055357">
    <property type="entry name" value="LRR_At1g61320_AtMIF1"/>
</dbReference>
<dbReference type="SUPFAM" id="SSF81383">
    <property type="entry name" value="F-box domain"/>
    <property type="match status" value="1"/>
</dbReference>
<proteinExistence type="predicted"/>
<dbReference type="Pfam" id="PF00646">
    <property type="entry name" value="F-box"/>
    <property type="match status" value="1"/>
</dbReference>